<accession>A0ABT1GWN0</accession>
<dbReference type="Pfam" id="PF12867">
    <property type="entry name" value="DinB_2"/>
    <property type="match status" value="1"/>
</dbReference>
<reference evidence="2 3" key="1">
    <citation type="submission" date="2022-06" db="EMBL/GenBank/DDBJ databases">
        <title>Genomic Encyclopedia of Archaeal and Bacterial Type Strains, Phase II (KMG-II): from individual species to whole genera.</title>
        <authorList>
            <person name="Goeker M."/>
        </authorList>
    </citation>
    <scope>NUCLEOTIDE SEQUENCE [LARGE SCALE GENOMIC DNA]</scope>
    <source>
        <strain evidence="2 3">DSM 45037</strain>
    </source>
</reference>
<dbReference type="Gene3D" id="1.20.120.450">
    <property type="entry name" value="dinb family like domain"/>
    <property type="match status" value="1"/>
</dbReference>
<dbReference type="EMBL" id="JAMTCG010000001">
    <property type="protein sequence ID" value="MCP2159388.1"/>
    <property type="molecule type" value="Genomic_DNA"/>
</dbReference>
<gene>
    <name evidence="2" type="ORF">LX12_000552</name>
</gene>
<organism evidence="2 3">
    <name type="scientific">Williamsia serinedens</name>
    <dbReference type="NCBI Taxonomy" id="391736"/>
    <lineage>
        <taxon>Bacteria</taxon>
        <taxon>Bacillati</taxon>
        <taxon>Actinomycetota</taxon>
        <taxon>Actinomycetes</taxon>
        <taxon>Mycobacteriales</taxon>
        <taxon>Nocardiaceae</taxon>
        <taxon>Williamsia</taxon>
    </lineage>
</organism>
<proteinExistence type="predicted"/>
<dbReference type="RefSeq" id="WP_253652959.1">
    <property type="nucleotide sequence ID" value="NZ_BAAAOE010000004.1"/>
</dbReference>
<dbReference type="InterPro" id="IPR024775">
    <property type="entry name" value="DinB-like"/>
</dbReference>
<evidence type="ECO:0000313" key="3">
    <source>
        <dbReference type="Proteomes" id="UP001205740"/>
    </source>
</evidence>
<dbReference type="SUPFAM" id="SSF109854">
    <property type="entry name" value="DinB/YfiT-like putative metalloenzymes"/>
    <property type="match status" value="1"/>
</dbReference>
<dbReference type="Proteomes" id="UP001205740">
    <property type="component" value="Unassembled WGS sequence"/>
</dbReference>
<protein>
    <submittedName>
        <fullName evidence="2">DinB superfamily</fullName>
    </submittedName>
</protein>
<sequence>MPIDPDTKNWTWVLQRRCDACGFDASSLPFREIPGLVVDNVGRWPAALELSDPSARPDDATWSPLEYAAHVRDVFRRFAVRLDAMTTLIDPAFDDWDQDATAVAERYGEQDPTTVLRELAEAGHAIADAFRAVPVDALGRTGHRSDGSVFTVESLGRYFVHDPIHHLVDVTGRRFVS</sequence>
<evidence type="ECO:0000259" key="1">
    <source>
        <dbReference type="Pfam" id="PF12867"/>
    </source>
</evidence>
<name>A0ABT1GWN0_9NOCA</name>
<feature type="domain" description="DinB-like" evidence="1">
    <location>
        <begin position="53"/>
        <end position="167"/>
    </location>
</feature>
<comment type="caution">
    <text evidence="2">The sequence shown here is derived from an EMBL/GenBank/DDBJ whole genome shotgun (WGS) entry which is preliminary data.</text>
</comment>
<evidence type="ECO:0000313" key="2">
    <source>
        <dbReference type="EMBL" id="MCP2159388.1"/>
    </source>
</evidence>
<keyword evidence="3" id="KW-1185">Reference proteome</keyword>
<dbReference type="InterPro" id="IPR034660">
    <property type="entry name" value="DinB/YfiT-like"/>
</dbReference>